<reference evidence="1" key="1">
    <citation type="submission" date="2022-07" db="EMBL/GenBank/DDBJ databases">
        <authorList>
            <person name="Macas J."/>
            <person name="Novak P."/>
            <person name="Neumann P."/>
        </authorList>
    </citation>
    <scope>NUCLEOTIDE SEQUENCE</scope>
</reference>
<keyword evidence="2" id="KW-1185">Reference proteome</keyword>
<sequence length="110" mass="12429">MMLSGSHMFQIRRDYGVTLNKLKKTLAPRDNLVFVSNRHERIIHVARTVFPHAERGYGDQHILGNIRAKFIGSTTGLESLVSDNVVHGVRIKKGQHNKKSCRNPIAIRSS</sequence>
<proteinExistence type="predicted"/>
<organism evidence="1 2">
    <name type="scientific">Cuscuta europaea</name>
    <name type="common">European dodder</name>
    <dbReference type="NCBI Taxonomy" id="41803"/>
    <lineage>
        <taxon>Eukaryota</taxon>
        <taxon>Viridiplantae</taxon>
        <taxon>Streptophyta</taxon>
        <taxon>Embryophyta</taxon>
        <taxon>Tracheophyta</taxon>
        <taxon>Spermatophyta</taxon>
        <taxon>Magnoliopsida</taxon>
        <taxon>eudicotyledons</taxon>
        <taxon>Gunneridae</taxon>
        <taxon>Pentapetalae</taxon>
        <taxon>asterids</taxon>
        <taxon>lamiids</taxon>
        <taxon>Solanales</taxon>
        <taxon>Convolvulaceae</taxon>
        <taxon>Cuscuteae</taxon>
        <taxon>Cuscuta</taxon>
        <taxon>Cuscuta subgen. Cuscuta</taxon>
    </lineage>
</organism>
<evidence type="ECO:0000313" key="1">
    <source>
        <dbReference type="EMBL" id="CAH9117896.1"/>
    </source>
</evidence>
<comment type="caution">
    <text evidence="1">The sequence shown here is derived from an EMBL/GenBank/DDBJ whole genome shotgun (WGS) entry which is preliminary data.</text>
</comment>
<accession>A0A9P0ZXR1</accession>
<dbReference type="EMBL" id="CAMAPE010000074">
    <property type="protein sequence ID" value="CAH9117896.1"/>
    <property type="molecule type" value="Genomic_DNA"/>
</dbReference>
<dbReference type="Proteomes" id="UP001152484">
    <property type="component" value="Unassembled WGS sequence"/>
</dbReference>
<evidence type="ECO:0000313" key="2">
    <source>
        <dbReference type="Proteomes" id="UP001152484"/>
    </source>
</evidence>
<dbReference type="AlphaFoldDB" id="A0A9P0ZXR1"/>
<gene>
    <name evidence="1" type="ORF">CEURO_LOCUS21731</name>
</gene>
<name>A0A9P0ZXR1_CUSEU</name>
<protein>
    <submittedName>
        <fullName evidence="1">Uncharacterized protein</fullName>
    </submittedName>
</protein>